<feature type="transmembrane region" description="Helical" evidence="1">
    <location>
        <begin position="87"/>
        <end position="112"/>
    </location>
</feature>
<feature type="transmembrane region" description="Helical" evidence="1">
    <location>
        <begin position="265"/>
        <end position="286"/>
    </location>
</feature>
<dbReference type="STRING" id="1120976.SAMN03080606_03182"/>
<feature type="transmembrane region" description="Helical" evidence="1">
    <location>
        <begin position="298"/>
        <end position="319"/>
    </location>
</feature>
<feature type="transmembrane region" description="Helical" evidence="1">
    <location>
        <begin position="118"/>
        <end position="136"/>
    </location>
</feature>
<gene>
    <name evidence="2" type="ORF">SAMN03080606_03182</name>
</gene>
<dbReference type="Pfam" id="PF04143">
    <property type="entry name" value="Sulf_transp"/>
    <property type="match status" value="1"/>
</dbReference>
<dbReference type="InterPro" id="IPR026366">
    <property type="entry name" value="Seleno_YedE"/>
</dbReference>
<dbReference type="EMBL" id="FMUS01000023">
    <property type="protein sequence ID" value="SCY94536.1"/>
    <property type="molecule type" value="Genomic_DNA"/>
</dbReference>
<feature type="transmembrane region" description="Helical" evidence="1">
    <location>
        <begin position="185"/>
        <end position="205"/>
    </location>
</feature>
<feature type="transmembrane region" description="Helical" evidence="1">
    <location>
        <begin position="225"/>
        <end position="245"/>
    </location>
</feature>
<keyword evidence="3" id="KW-1185">Reference proteome</keyword>
<dbReference type="OrthoDB" id="3190590at2"/>
<dbReference type="Proteomes" id="UP000198636">
    <property type="component" value="Unassembled WGS sequence"/>
</dbReference>
<dbReference type="RefSeq" id="WP_091545513.1">
    <property type="nucleotide sequence ID" value="NZ_FMUS01000023.1"/>
</dbReference>
<accession>A0A1G5K1U1</accession>
<dbReference type="AlphaFoldDB" id="A0A1G5K1U1"/>
<name>A0A1G5K1U1_9FIRM</name>
<dbReference type="NCBIfam" id="TIGR04112">
    <property type="entry name" value="seleno_YedE"/>
    <property type="match status" value="1"/>
</dbReference>
<dbReference type="InterPro" id="IPR007272">
    <property type="entry name" value="Sulf_transp_TsuA/YedE"/>
</dbReference>
<organism evidence="2 3">
    <name type="scientific">Alkaliphilus peptidifermentans DSM 18978</name>
    <dbReference type="NCBI Taxonomy" id="1120976"/>
    <lineage>
        <taxon>Bacteria</taxon>
        <taxon>Bacillati</taxon>
        <taxon>Bacillota</taxon>
        <taxon>Clostridia</taxon>
        <taxon>Peptostreptococcales</taxon>
        <taxon>Natronincolaceae</taxon>
        <taxon>Alkaliphilus</taxon>
    </lineage>
</organism>
<keyword evidence="1" id="KW-0812">Transmembrane</keyword>
<keyword evidence="1" id="KW-0472">Membrane</keyword>
<sequence length="370" mass="38454">MNTDKGKIIATGGIIGLFGALLVKFGNPVNMGVCVACFFRDIAGGLGLHRASVVQYLRPEISGFILGAFGMAKVKGEFKPRGGSSPLLRFILGFFLMIGALVFLGCPLRMILRLANGDLNAITGIIGYTAGIWVGIQFLKRGFTLGKSTTNSTAAGYTMPIFAVAILLLLVAAPTFIFFSESGPGSMAAPVTLALGAGLLIGALLQRTRLCTAGGFRDAMLIKDYHYMIGLIGIFVFALLGNVIFNFETFKIGFEGQPIAHNDHLWNFLGMSLAGITAVLLGGCPLRQTILAGEGDGDATITIIGLMAGAAFAHNFGLAASPAGVTTNGKVAVIIGIIVALAIGLSVIASVAKEKAARLKKREGGVEVGI</sequence>
<evidence type="ECO:0000313" key="2">
    <source>
        <dbReference type="EMBL" id="SCY94536.1"/>
    </source>
</evidence>
<evidence type="ECO:0000313" key="3">
    <source>
        <dbReference type="Proteomes" id="UP000198636"/>
    </source>
</evidence>
<feature type="transmembrane region" description="Helical" evidence="1">
    <location>
        <begin position="157"/>
        <end position="179"/>
    </location>
</feature>
<evidence type="ECO:0000256" key="1">
    <source>
        <dbReference type="SAM" id="Phobius"/>
    </source>
</evidence>
<proteinExistence type="predicted"/>
<feature type="transmembrane region" description="Helical" evidence="1">
    <location>
        <begin position="331"/>
        <end position="352"/>
    </location>
</feature>
<keyword evidence="1" id="KW-1133">Transmembrane helix</keyword>
<protein>
    <submittedName>
        <fullName evidence="2">Uncharacterized protein</fullName>
    </submittedName>
</protein>
<reference evidence="2 3" key="1">
    <citation type="submission" date="2016-10" db="EMBL/GenBank/DDBJ databases">
        <authorList>
            <person name="de Groot N.N."/>
        </authorList>
    </citation>
    <scope>NUCLEOTIDE SEQUENCE [LARGE SCALE GENOMIC DNA]</scope>
    <source>
        <strain evidence="2 3">DSM 18978</strain>
    </source>
</reference>